<evidence type="ECO:0000313" key="2">
    <source>
        <dbReference type="EMBL" id="GHB32547.1"/>
    </source>
</evidence>
<keyword evidence="3" id="KW-1185">Reference proteome</keyword>
<comment type="caution">
    <text evidence="2">The sequence shown here is derived from an EMBL/GenBank/DDBJ whole genome shotgun (WGS) entry which is preliminary data.</text>
</comment>
<gene>
    <name evidence="2" type="ORF">GCM10010346_64810</name>
</gene>
<evidence type="ECO:0000313" key="3">
    <source>
        <dbReference type="Proteomes" id="UP000599437"/>
    </source>
</evidence>
<sequence length="118" mass="12214">MATIQCRPGAGPLAPARPCAGLGAGKPRAGWASRSGLLEGALRALLWSPLGCPAPTLEVNALVSARIGAKNAASQPSSPLLLSVWEEIIGFRGARTPSTTGQVRRAADGWSRVTKEWS</sequence>
<feature type="region of interest" description="Disordered" evidence="1">
    <location>
        <begin position="98"/>
        <end position="118"/>
    </location>
</feature>
<dbReference type="Proteomes" id="UP000599437">
    <property type="component" value="Unassembled WGS sequence"/>
</dbReference>
<name>A0ABQ3EF09_9ACTN</name>
<reference evidence="3" key="1">
    <citation type="journal article" date="2019" name="Int. J. Syst. Evol. Microbiol.">
        <title>The Global Catalogue of Microorganisms (GCM) 10K type strain sequencing project: providing services to taxonomists for standard genome sequencing and annotation.</title>
        <authorList>
            <consortium name="The Broad Institute Genomics Platform"/>
            <consortium name="The Broad Institute Genome Sequencing Center for Infectious Disease"/>
            <person name="Wu L."/>
            <person name="Ma J."/>
        </authorList>
    </citation>
    <scope>NUCLEOTIDE SEQUENCE [LARGE SCALE GENOMIC DNA]</scope>
    <source>
        <strain evidence="3">JCM 4737</strain>
    </source>
</reference>
<protein>
    <submittedName>
        <fullName evidence="2">Uncharacterized protein</fullName>
    </submittedName>
</protein>
<evidence type="ECO:0000256" key="1">
    <source>
        <dbReference type="SAM" id="MobiDB-lite"/>
    </source>
</evidence>
<accession>A0ABQ3EF09</accession>
<proteinExistence type="predicted"/>
<organism evidence="2 3">
    <name type="scientific">Streptomyces chryseus</name>
    <dbReference type="NCBI Taxonomy" id="68186"/>
    <lineage>
        <taxon>Bacteria</taxon>
        <taxon>Bacillati</taxon>
        <taxon>Actinomycetota</taxon>
        <taxon>Actinomycetes</taxon>
        <taxon>Kitasatosporales</taxon>
        <taxon>Streptomycetaceae</taxon>
        <taxon>Streptomyces</taxon>
    </lineage>
</organism>
<dbReference type="EMBL" id="BMVO01000045">
    <property type="protein sequence ID" value="GHB32547.1"/>
    <property type="molecule type" value="Genomic_DNA"/>
</dbReference>